<accession>A0AAD4F4W5</accession>
<reference evidence="1" key="1">
    <citation type="submission" date="2023-02" db="EMBL/GenBank/DDBJ databases">
        <authorList>
            <person name="Palmer J.M."/>
        </authorList>
    </citation>
    <scope>NUCLEOTIDE SEQUENCE</scope>
    <source>
        <strain evidence="1">FW57</strain>
    </source>
</reference>
<dbReference type="EMBL" id="JAHCVI010000001">
    <property type="protein sequence ID" value="KAG7291667.1"/>
    <property type="molecule type" value="Genomic_DNA"/>
</dbReference>
<sequence>MDAMDGTACGRPPGYCNGGAMAGIEVAARGTDAEEVTAEVVVCGGCVTGEAHEENAGEFGFEYVYAEGCDNPGVGHEPVMWPE</sequence>
<dbReference type="AlphaFoldDB" id="A0AAD4F4W5"/>
<evidence type="ECO:0000313" key="2">
    <source>
        <dbReference type="Proteomes" id="UP001197093"/>
    </source>
</evidence>
<comment type="caution">
    <text evidence="1">The sequence shown here is derived from an EMBL/GenBank/DDBJ whole genome shotgun (WGS) entry which is preliminary data.</text>
</comment>
<protein>
    <submittedName>
        <fullName evidence="1">Uncharacterized protein</fullName>
    </submittedName>
</protein>
<dbReference type="Proteomes" id="UP001197093">
    <property type="component" value="Unassembled WGS sequence"/>
</dbReference>
<organism evidence="1 2">
    <name type="scientific">Staphylotrichum longicolle</name>
    <dbReference type="NCBI Taxonomy" id="669026"/>
    <lineage>
        <taxon>Eukaryota</taxon>
        <taxon>Fungi</taxon>
        <taxon>Dikarya</taxon>
        <taxon>Ascomycota</taxon>
        <taxon>Pezizomycotina</taxon>
        <taxon>Sordariomycetes</taxon>
        <taxon>Sordariomycetidae</taxon>
        <taxon>Sordariales</taxon>
        <taxon>Chaetomiaceae</taxon>
        <taxon>Staphylotrichum</taxon>
    </lineage>
</organism>
<proteinExistence type="predicted"/>
<gene>
    <name evidence="1" type="ORF">NEMBOFW57_001686</name>
</gene>
<name>A0AAD4F4W5_9PEZI</name>
<keyword evidence="2" id="KW-1185">Reference proteome</keyword>
<evidence type="ECO:0000313" key="1">
    <source>
        <dbReference type="EMBL" id="KAG7291667.1"/>
    </source>
</evidence>